<evidence type="ECO:0000256" key="3">
    <source>
        <dbReference type="ARBA" id="ARBA00023274"/>
    </source>
</evidence>
<dbReference type="InterPro" id="IPR023798">
    <property type="entry name" value="Ribosomal_uS7_dom"/>
</dbReference>
<evidence type="ECO:0000313" key="6">
    <source>
        <dbReference type="Proteomes" id="UP001152799"/>
    </source>
</evidence>
<dbReference type="PANTHER" id="PTHR11205">
    <property type="entry name" value="RIBOSOMAL PROTEIN S7"/>
    <property type="match status" value="1"/>
</dbReference>
<evidence type="ECO:0000259" key="4">
    <source>
        <dbReference type="Pfam" id="PF00177"/>
    </source>
</evidence>
<gene>
    <name evidence="5" type="ORF">CEUTPL_LOCUS7719</name>
</gene>
<dbReference type="SUPFAM" id="SSF47973">
    <property type="entry name" value="Ribosomal protein S7"/>
    <property type="match status" value="1"/>
</dbReference>
<protein>
    <recommendedName>
        <fullName evidence="4">Small ribosomal subunit protein uS7 domain-containing protein</fullName>
    </recommendedName>
</protein>
<dbReference type="InterPro" id="IPR036823">
    <property type="entry name" value="Ribosomal_uS7_dom_sf"/>
</dbReference>
<dbReference type="Proteomes" id="UP001152799">
    <property type="component" value="Chromosome 4"/>
</dbReference>
<accession>A0A9N9MP37</accession>
<dbReference type="AlphaFoldDB" id="A0A9N9MP37"/>
<dbReference type="GO" id="GO:0005840">
    <property type="term" value="C:ribosome"/>
    <property type="evidence" value="ECO:0007669"/>
    <property type="project" value="UniProtKB-KW"/>
</dbReference>
<sequence length="232" mass="26979">MCATKVLFSRCFAVSKLNTPILSYIQQNSMSVYPNYYIEPIYRKETQQELVKTGEISKYSHIPTKATLNGQTCSDSYDPVIALFTNYVMRQGLKALAREQMDKCFENIKRLQLEKYHKCTTEEEKLKIELDPKKVFHEAINNSKPLLQLTGVKRGGVRYQVPMPITDRRSEFIAMNWLVDAGKEKDRKVRFAMQLARELVDASNNTGKVVKRKQDLHRQCEANKAFAHYRWS</sequence>
<evidence type="ECO:0000256" key="1">
    <source>
        <dbReference type="ARBA" id="ARBA00007151"/>
    </source>
</evidence>
<dbReference type="CDD" id="cd14870">
    <property type="entry name" value="uS7_Mitochondria_Mammalian"/>
    <property type="match status" value="1"/>
</dbReference>
<organism evidence="5 6">
    <name type="scientific">Ceutorhynchus assimilis</name>
    <name type="common">cabbage seed weevil</name>
    <dbReference type="NCBI Taxonomy" id="467358"/>
    <lineage>
        <taxon>Eukaryota</taxon>
        <taxon>Metazoa</taxon>
        <taxon>Ecdysozoa</taxon>
        <taxon>Arthropoda</taxon>
        <taxon>Hexapoda</taxon>
        <taxon>Insecta</taxon>
        <taxon>Pterygota</taxon>
        <taxon>Neoptera</taxon>
        <taxon>Endopterygota</taxon>
        <taxon>Coleoptera</taxon>
        <taxon>Polyphaga</taxon>
        <taxon>Cucujiformia</taxon>
        <taxon>Curculionidae</taxon>
        <taxon>Ceutorhynchinae</taxon>
        <taxon>Ceutorhynchus</taxon>
    </lineage>
</organism>
<evidence type="ECO:0000256" key="2">
    <source>
        <dbReference type="ARBA" id="ARBA00022980"/>
    </source>
</evidence>
<name>A0A9N9MP37_9CUCU</name>
<dbReference type="GO" id="GO:1990904">
    <property type="term" value="C:ribonucleoprotein complex"/>
    <property type="evidence" value="ECO:0007669"/>
    <property type="project" value="UniProtKB-KW"/>
</dbReference>
<keyword evidence="3" id="KW-0687">Ribonucleoprotein</keyword>
<proteinExistence type="inferred from homology"/>
<keyword evidence="2" id="KW-0689">Ribosomal protein</keyword>
<dbReference type="EMBL" id="OU892280">
    <property type="protein sequence ID" value="CAG9767152.1"/>
    <property type="molecule type" value="Genomic_DNA"/>
</dbReference>
<keyword evidence="6" id="KW-1185">Reference proteome</keyword>
<dbReference type="GO" id="GO:0006412">
    <property type="term" value="P:translation"/>
    <property type="evidence" value="ECO:0007669"/>
    <property type="project" value="InterPro"/>
</dbReference>
<dbReference type="Gene3D" id="1.10.455.10">
    <property type="entry name" value="Ribosomal protein S7 domain"/>
    <property type="match status" value="1"/>
</dbReference>
<dbReference type="InterPro" id="IPR000235">
    <property type="entry name" value="Ribosomal_uS7"/>
</dbReference>
<feature type="domain" description="Small ribosomal subunit protein uS7" evidence="4">
    <location>
        <begin position="77"/>
        <end position="224"/>
    </location>
</feature>
<comment type="similarity">
    <text evidence="1">Belongs to the universal ribosomal protein uS7 family.</text>
</comment>
<evidence type="ECO:0000313" key="5">
    <source>
        <dbReference type="EMBL" id="CAG9767152.1"/>
    </source>
</evidence>
<dbReference type="OrthoDB" id="9972728at2759"/>
<dbReference type="Pfam" id="PF00177">
    <property type="entry name" value="Ribosomal_S7"/>
    <property type="match status" value="1"/>
</dbReference>
<reference evidence="5" key="1">
    <citation type="submission" date="2022-01" db="EMBL/GenBank/DDBJ databases">
        <authorList>
            <person name="King R."/>
        </authorList>
    </citation>
    <scope>NUCLEOTIDE SEQUENCE</scope>
</reference>